<dbReference type="AlphaFoldDB" id="A0A6S7JZZ6"/>
<evidence type="ECO:0000256" key="1">
    <source>
        <dbReference type="SAM" id="MobiDB-lite"/>
    </source>
</evidence>
<gene>
    <name evidence="2" type="ORF">PACLA_8A034667</name>
</gene>
<feature type="compositionally biased region" description="Pro residues" evidence="1">
    <location>
        <begin position="7"/>
        <end position="21"/>
    </location>
</feature>
<feature type="region of interest" description="Disordered" evidence="1">
    <location>
        <begin position="135"/>
        <end position="173"/>
    </location>
</feature>
<evidence type="ECO:0000313" key="2">
    <source>
        <dbReference type="EMBL" id="CAB4036718.1"/>
    </source>
</evidence>
<sequence>MIEELHPPLPQIDLPQPPPPGEESQISATSRIIPLMDVKPYGYFHDYGSLWWGGPELSHATQPYFTEQSATIHESIHRAHENTEIRPNENNTTQTLEQNSLNLTQQADLEVEDEASELALREQLLKSMVTKRAAKNAGKVNEKSAAASVASPSNSRAPSPFAEPGTRKGLQEVVKNEATKAAKVQYT</sequence>
<name>A0A6S7JZZ6_PARCT</name>
<accession>A0A6S7JZZ6</accession>
<protein>
    <submittedName>
        <fullName evidence="2">Uncharacterized protein</fullName>
    </submittedName>
</protein>
<proteinExistence type="predicted"/>
<feature type="region of interest" description="Disordered" evidence="1">
    <location>
        <begin position="1"/>
        <end position="25"/>
    </location>
</feature>
<comment type="caution">
    <text evidence="2">The sequence shown here is derived from an EMBL/GenBank/DDBJ whole genome shotgun (WGS) entry which is preliminary data.</text>
</comment>
<evidence type="ECO:0000313" key="3">
    <source>
        <dbReference type="Proteomes" id="UP001152795"/>
    </source>
</evidence>
<organism evidence="2 3">
    <name type="scientific">Paramuricea clavata</name>
    <name type="common">Red gorgonian</name>
    <name type="synonym">Violescent sea-whip</name>
    <dbReference type="NCBI Taxonomy" id="317549"/>
    <lineage>
        <taxon>Eukaryota</taxon>
        <taxon>Metazoa</taxon>
        <taxon>Cnidaria</taxon>
        <taxon>Anthozoa</taxon>
        <taxon>Octocorallia</taxon>
        <taxon>Malacalcyonacea</taxon>
        <taxon>Plexauridae</taxon>
        <taxon>Paramuricea</taxon>
    </lineage>
</organism>
<keyword evidence="3" id="KW-1185">Reference proteome</keyword>
<dbReference type="EMBL" id="CACRXK020022329">
    <property type="protein sequence ID" value="CAB4036718.1"/>
    <property type="molecule type" value="Genomic_DNA"/>
</dbReference>
<reference evidence="2" key="1">
    <citation type="submission" date="2020-04" db="EMBL/GenBank/DDBJ databases">
        <authorList>
            <person name="Alioto T."/>
            <person name="Alioto T."/>
            <person name="Gomez Garrido J."/>
        </authorList>
    </citation>
    <scope>NUCLEOTIDE SEQUENCE</scope>
    <source>
        <strain evidence="2">A484AB</strain>
    </source>
</reference>
<dbReference type="Proteomes" id="UP001152795">
    <property type="component" value="Unassembled WGS sequence"/>
</dbReference>
<feature type="compositionally biased region" description="Low complexity" evidence="1">
    <location>
        <begin position="144"/>
        <end position="162"/>
    </location>
</feature>